<dbReference type="InterPro" id="IPR014710">
    <property type="entry name" value="RmlC-like_jellyroll"/>
</dbReference>
<dbReference type="SUPFAM" id="SSF51182">
    <property type="entry name" value="RmlC-like cupins"/>
    <property type="match status" value="1"/>
</dbReference>
<reference evidence="2 3" key="1">
    <citation type="submission" date="2019-09" db="EMBL/GenBank/DDBJ databases">
        <authorList>
            <person name="Chandra G."/>
            <person name="Truman W A."/>
        </authorList>
    </citation>
    <scope>NUCLEOTIDE SEQUENCE [LARGE SCALE GENOMIC DNA]</scope>
    <source>
        <strain evidence="2">PS673</strain>
    </source>
</reference>
<organism evidence="2 3">
    <name type="scientific">Pseudomonas fluorescens</name>
    <dbReference type="NCBI Taxonomy" id="294"/>
    <lineage>
        <taxon>Bacteria</taxon>
        <taxon>Pseudomonadati</taxon>
        <taxon>Pseudomonadota</taxon>
        <taxon>Gammaproteobacteria</taxon>
        <taxon>Pseudomonadales</taxon>
        <taxon>Pseudomonadaceae</taxon>
        <taxon>Pseudomonas</taxon>
    </lineage>
</organism>
<dbReference type="PANTHER" id="PTHR46797:SF1">
    <property type="entry name" value="METHYLPHOSPHONATE SYNTHASE"/>
    <property type="match status" value="1"/>
</dbReference>
<dbReference type="PANTHER" id="PTHR46797">
    <property type="entry name" value="HTH-TYPE TRANSCRIPTIONAL REGULATOR"/>
    <property type="match status" value="1"/>
</dbReference>
<dbReference type="Gene3D" id="1.10.260.40">
    <property type="entry name" value="lambda repressor-like DNA-binding domains"/>
    <property type="match status" value="1"/>
</dbReference>
<dbReference type="EMBL" id="CABVHB010000004">
    <property type="protein sequence ID" value="VVM50716.1"/>
    <property type="molecule type" value="Genomic_DNA"/>
</dbReference>
<dbReference type="Pfam" id="PF01381">
    <property type="entry name" value="HTH_3"/>
    <property type="match status" value="1"/>
</dbReference>
<dbReference type="InterPro" id="IPR001387">
    <property type="entry name" value="Cro/C1-type_HTH"/>
</dbReference>
<dbReference type="InterPro" id="IPR010982">
    <property type="entry name" value="Lambda_DNA-bd_dom_sf"/>
</dbReference>
<evidence type="ECO:0000313" key="3">
    <source>
        <dbReference type="Proteomes" id="UP000344274"/>
    </source>
</evidence>
<dbReference type="PROSITE" id="PS50943">
    <property type="entry name" value="HTH_CROC1"/>
    <property type="match status" value="1"/>
</dbReference>
<proteinExistence type="predicted"/>
<gene>
    <name evidence="2" type="ORF">PS673_00748</name>
</gene>
<evidence type="ECO:0000313" key="2">
    <source>
        <dbReference type="EMBL" id="VVM50716.1"/>
    </source>
</evidence>
<dbReference type="InterPro" id="IPR013096">
    <property type="entry name" value="Cupin_2"/>
</dbReference>
<dbReference type="AlphaFoldDB" id="A0A5E6VPQ5"/>
<accession>A0A5E6VPQ5</accession>
<dbReference type="SMART" id="SM00530">
    <property type="entry name" value="HTH_XRE"/>
    <property type="match status" value="1"/>
</dbReference>
<dbReference type="SUPFAM" id="SSF47413">
    <property type="entry name" value="lambda repressor-like DNA-binding domains"/>
    <property type="match status" value="1"/>
</dbReference>
<keyword evidence="1" id="KW-0238">DNA-binding</keyword>
<dbReference type="GO" id="GO:0003677">
    <property type="term" value="F:DNA binding"/>
    <property type="evidence" value="ECO:0007669"/>
    <property type="project" value="UniProtKB-KW"/>
</dbReference>
<dbReference type="InterPro" id="IPR011051">
    <property type="entry name" value="RmlC_Cupin_sf"/>
</dbReference>
<dbReference type="Proteomes" id="UP000344274">
    <property type="component" value="Unassembled WGS sequence"/>
</dbReference>
<dbReference type="CDD" id="cd02209">
    <property type="entry name" value="cupin_XRE_C"/>
    <property type="match status" value="1"/>
</dbReference>
<dbReference type="Pfam" id="PF07883">
    <property type="entry name" value="Cupin_2"/>
    <property type="match status" value="1"/>
</dbReference>
<dbReference type="InterPro" id="IPR050807">
    <property type="entry name" value="TransReg_Diox_bact_type"/>
</dbReference>
<sequence length="207" mass="23481">MTLKRLYDTLCHWQGQIVASLMDKSLYMSIRLKLLRKKLGVTLETLAEQSGMTKSYLSKVERGLNTPSIAAALKLARALNVKVEELFSEDNVSLDSYSLVRSHERQPLGVSDNNSGYAVLAHQVSERSLLPFIIYPPAEFTDKTFKEHLGEEFLFVHEGRVEVDFMNERVLLDRGDALHFNAQKPHRIRSVGEVQAQLLVVVHSTEE</sequence>
<name>A0A5E6VPQ5_PSEFL</name>
<protein>
    <submittedName>
        <fullName evidence="2">Uncharacterized protein</fullName>
    </submittedName>
</protein>
<dbReference type="CDD" id="cd00093">
    <property type="entry name" value="HTH_XRE"/>
    <property type="match status" value="1"/>
</dbReference>
<dbReference type="GO" id="GO:0005829">
    <property type="term" value="C:cytosol"/>
    <property type="evidence" value="ECO:0007669"/>
    <property type="project" value="TreeGrafter"/>
</dbReference>
<evidence type="ECO:0000256" key="1">
    <source>
        <dbReference type="ARBA" id="ARBA00023125"/>
    </source>
</evidence>
<dbReference type="Gene3D" id="2.60.120.10">
    <property type="entry name" value="Jelly Rolls"/>
    <property type="match status" value="1"/>
</dbReference>
<dbReference type="GO" id="GO:0003700">
    <property type="term" value="F:DNA-binding transcription factor activity"/>
    <property type="evidence" value="ECO:0007669"/>
    <property type="project" value="TreeGrafter"/>
</dbReference>